<dbReference type="EMBL" id="VCHE01000004">
    <property type="protein sequence ID" value="KAB2580194.1"/>
    <property type="molecule type" value="Genomic_DNA"/>
</dbReference>
<dbReference type="OrthoDB" id="302966at2759"/>
<dbReference type="Proteomes" id="UP000325902">
    <property type="component" value="Unassembled WGS sequence"/>
</dbReference>
<dbReference type="AlphaFoldDB" id="A0A5N5DVK5"/>
<proteinExistence type="predicted"/>
<protein>
    <submittedName>
        <fullName evidence="2">Uncharacterized protein</fullName>
    </submittedName>
</protein>
<sequence length="397" mass="43941">MARPTIHANDLAKITTAMQRVYRYPVPDATAPATTPWTPPPASAGHRGRYLWTDAFGVLNFLTLHHHHQHHANTNTDSGNGAATTTTKTAPYLSYATALAQTVHDTLGRTRDGSARLPGATDADPTGGGLRIGKEEADGADGDGQYHHYLTLWMYALNRLAVAWRGAEEQGGQEEKEKEARRWNGYAVRLMQVIHPAFVHDRASGRPRMYWKVSVDLKRPLVLSEGNLDPVDGLVVCKLLREFEGEDDVLRDEMRDYEKIVATKWKNYASTDPLDLGMTLWTAHHYAGKEQWATAFADKAKKDLKVLVDCGYFEAGIKRRLAFREFGTVLGIRCALQQEPGWEREAEKIIAIWEDAGVVPEPKDEAAGNANASADLAPITLVMYAAALDPGAFKRTP</sequence>
<organism evidence="2 3">
    <name type="scientific">Lasiodiplodia theobromae</name>
    <dbReference type="NCBI Taxonomy" id="45133"/>
    <lineage>
        <taxon>Eukaryota</taxon>
        <taxon>Fungi</taxon>
        <taxon>Dikarya</taxon>
        <taxon>Ascomycota</taxon>
        <taxon>Pezizomycotina</taxon>
        <taxon>Dothideomycetes</taxon>
        <taxon>Dothideomycetes incertae sedis</taxon>
        <taxon>Botryosphaeriales</taxon>
        <taxon>Botryosphaeriaceae</taxon>
        <taxon>Lasiodiplodia</taxon>
    </lineage>
</organism>
<evidence type="ECO:0000313" key="2">
    <source>
        <dbReference type="EMBL" id="KAB2580194.1"/>
    </source>
</evidence>
<keyword evidence="3" id="KW-1185">Reference proteome</keyword>
<evidence type="ECO:0000256" key="1">
    <source>
        <dbReference type="SAM" id="MobiDB-lite"/>
    </source>
</evidence>
<evidence type="ECO:0000313" key="3">
    <source>
        <dbReference type="Proteomes" id="UP000325902"/>
    </source>
</evidence>
<name>A0A5N5DVK5_9PEZI</name>
<reference evidence="2 3" key="1">
    <citation type="journal article" date="2019" name="Sci. Rep.">
        <title>A multi-omics analysis of the grapevine pathogen Lasiodiplodia theobromae reveals that temperature affects the expression of virulence- and pathogenicity-related genes.</title>
        <authorList>
            <person name="Felix C."/>
            <person name="Meneses R."/>
            <person name="Goncalves M.F.M."/>
            <person name="Tilleman L."/>
            <person name="Duarte A.S."/>
            <person name="Jorrin-Novo J.V."/>
            <person name="Van de Peer Y."/>
            <person name="Deforce D."/>
            <person name="Van Nieuwerburgh F."/>
            <person name="Esteves A.C."/>
            <person name="Alves A."/>
        </authorList>
    </citation>
    <scope>NUCLEOTIDE SEQUENCE [LARGE SCALE GENOMIC DNA]</scope>
    <source>
        <strain evidence="2 3">LA-SOL3</strain>
    </source>
</reference>
<feature type="region of interest" description="Disordered" evidence="1">
    <location>
        <begin position="109"/>
        <end position="132"/>
    </location>
</feature>
<comment type="caution">
    <text evidence="2">The sequence shown here is derived from an EMBL/GenBank/DDBJ whole genome shotgun (WGS) entry which is preliminary data.</text>
</comment>
<accession>A0A5N5DVK5</accession>
<gene>
    <name evidence="2" type="ORF">DBV05_g1071</name>
</gene>